<evidence type="ECO:0000313" key="3">
    <source>
        <dbReference type="Proteomes" id="UP000277204"/>
    </source>
</evidence>
<gene>
    <name evidence="2" type="ORF">SMRZ_LOCUS10509</name>
</gene>
<keyword evidence="3" id="KW-1185">Reference proteome</keyword>
<accession>A0A183M384</accession>
<organism evidence="2 3">
    <name type="scientific">Schistosoma margrebowiei</name>
    <dbReference type="NCBI Taxonomy" id="48269"/>
    <lineage>
        <taxon>Eukaryota</taxon>
        <taxon>Metazoa</taxon>
        <taxon>Spiralia</taxon>
        <taxon>Lophotrochozoa</taxon>
        <taxon>Platyhelminthes</taxon>
        <taxon>Trematoda</taxon>
        <taxon>Digenea</taxon>
        <taxon>Strigeidida</taxon>
        <taxon>Schistosomatoidea</taxon>
        <taxon>Schistosomatidae</taxon>
        <taxon>Schistosoma</taxon>
    </lineage>
</organism>
<proteinExistence type="predicted"/>
<feature type="region of interest" description="Disordered" evidence="1">
    <location>
        <begin position="228"/>
        <end position="248"/>
    </location>
</feature>
<dbReference type="AlphaFoldDB" id="A0A183M384"/>
<reference evidence="2 3" key="1">
    <citation type="submission" date="2018-11" db="EMBL/GenBank/DDBJ databases">
        <authorList>
            <consortium name="Pathogen Informatics"/>
        </authorList>
    </citation>
    <scope>NUCLEOTIDE SEQUENCE [LARGE SCALE GENOMIC DNA]</scope>
    <source>
        <strain evidence="2 3">Zambia</strain>
    </source>
</reference>
<dbReference type="Proteomes" id="UP000277204">
    <property type="component" value="Unassembled WGS sequence"/>
</dbReference>
<protein>
    <submittedName>
        <fullName evidence="2">Uncharacterized protein</fullName>
    </submittedName>
</protein>
<sequence length="248" mass="28933">MESSRPKEKRKTKEHITPRNGHRNEKNEQKLNRTWKEGSEQSGLKNAGRRLMLHWEYQAFIREDPINGNFMDSYTEIPKVQTFSSSPSISVKCIHLLNGKNVSSDNINQNDINHLRSIRRRQRKIKRRRSLKSFIHYSPQNLNRNNNYISNHFDTFKRSLSYQQIKSNNNNPKSTFISTNSLLSSSSSVNSNGNVEHSKNKLKQNSIFMMESQFQQVSHISSDNIYLPFSNDSKNPKNTSIQTEENKT</sequence>
<feature type="region of interest" description="Disordered" evidence="1">
    <location>
        <begin position="1"/>
        <end position="42"/>
    </location>
</feature>
<dbReference type="EMBL" id="UZAI01005472">
    <property type="protein sequence ID" value="VDO90672.1"/>
    <property type="molecule type" value="Genomic_DNA"/>
</dbReference>
<name>A0A183M384_9TREM</name>
<evidence type="ECO:0000256" key="1">
    <source>
        <dbReference type="SAM" id="MobiDB-lite"/>
    </source>
</evidence>
<feature type="compositionally biased region" description="Basic and acidic residues" evidence="1">
    <location>
        <begin position="14"/>
        <end position="39"/>
    </location>
</feature>
<evidence type="ECO:0000313" key="2">
    <source>
        <dbReference type="EMBL" id="VDO90672.1"/>
    </source>
</evidence>